<dbReference type="SUPFAM" id="SSF50044">
    <property type="entry name" value="SH3-domain"/>
    <property type="match status" value="2"/>
</dbReference>
<dbReference type="CDD" id="cd05992">
    <property type="entry name" value="PB1"/>
    <property type="match status" value="1"/>
</dbReference>
<evidence type="ECO:0000259" key="5">
    <source>
        <dbReference type="PROSITE" id="PS50002"/>
    </source>
</evidence>
<dbReference type="InterPro" id="IPR001683">
    <property type="entry name" value="PX_dom"/>
</dbReference>
<keyword evidence="10" id="KW-1185">Reference proteome</keyword>
<feature type="compositionally biased region" description="Basic and acidic residues" evidence="4">
    <location>
        <begin position="980"/>
        <end position="997"/>
    </location>
</feature>
<feature type="domain" description="SH3" evidence="5">
    <location>
        <begin position="1032"/>
        <end position="1094"/>
    </location>
</feature>
<dbReference type="InterPro" id="IPR053793">
    <property type="entry name" value="PB1-like"/>
</dbReference>
<dbReference type="GO" id="GO:0005634">
    <property type="term" value="C:nucleus"/>
    <property type="evidence" value="ECO:0007669"/>
    <property type="project" value="TreeGrafter"/>
</dbReference>
<dbReference type="PROSITE" id="PS50195">
    <property type="entry name" value="PX"/>
    <property type="match status" value="1"/>
</dbReference>
<dbReference type="InterPro" id="IPR000270">
    <property type="entry name" value="PB1_dom"/>
</dbReference>
<dbReference type="GO" id="GO:0051130">
    <property type="term" value="P:positive regulation of cellular component organization"/>
    <property type="evidence" value="ECO:0007669"/>
    <property type="project" value="UniProtKB-ARBA"/>
</dbReference>
<dbReference type="InterPro" id="IPR036028">
    <property type="entry name" value="SH3-like_dom_sf"/>
</dbReference>
<dbReference type="InterPro" id="IPR005062">
    <property type="entry name" value="SAC3/GANP/THP3_conserved"/>
</dbReference>
<feature type="domain" description="PB1" evidence="8">
    <location>
        <begin position="1397"/>
        <end position="1474"/>
    </location>
</feature>
<evidence type="ECO:0000256" key="2">
    <source>
        <dbReference type="ARBA" id="ARBA00022737"/>
    </source>
</evidence>
<evidence type="ECO:0000259" key="7">
    <source>
        <dbReference type="PROSITE" id="PS50250"/>
    </source>
</evidence>
<feature type="region of interest" description="Disordered" evidence="4">
    <location>
        <begin position="980"/>
        <end position="1027"/>
    </location>
</feature>
<dbReference type="FunFam" id="3.10.20.90:FF:000250">
    <property type="entry name" value="Protein kinase activator Bem1"/>
    <property type="match status" value="1"/>
</dbReference>
<protein>
    <recommendedName>
        <fullName evidence="11">Protein scd2/ral3</fullName>
    </recommendedName>
</protein>
<dbReference type="InterPro" id="IPR035549">
    <property type="entry name" value="Bem1/Scd2_SH3_2"/>
</dbReference>
<dbReference type="SUPFAM" id="SSF54277">
    <property type="entry name" value="CAD &amp; PB1 domains"/>
    <property type="match status" value="1"/>
</dbReference>
<gene>
    <name evidence="9" type="ORF">CFD26_101332</name>
</gene>
<dbReference type="GO" id="GO:0030427">
    <property type="term" value="C:site of polarized growth"/>
    <property type="evidence" value="ECO:0007669"/>
    <property type="project" value="UniProtKB-ARBA"/>
</dbReference>
<dbReference type="PANTHER" id="PTHR12436">
    <property type="entry name" value="80 KDA MCM3-ASSOCIATED PROTEIN"/>
    <property type="match status" value="1"/>
</dbReference>
<dbReference type="InterPro" id="IPR035548">
    <property type="entry name" value="Bem1/Scd2_SH3_1"/>
</dbReference>
<feature type="region of interest" description="Disordered" evidence="4">
    <location>
        <begin position="1319"/>
        <end position="1391"/>
    </location>
</feature>
<keyword evidence="1 3" id="KW-0728">SH3 domain</keyword>
<feature type="compositionally biased region" description="Low complexity" evidence="4">
    <location>
        <begin position="225"/>
        <end position="242"/>
    </location>
</feature>
<evidence type="ECO:0000256" key="4">
    <source>
        <dbReference type="SAM" id="MobiDB-lite"/>
    </source>
</evidence>
<evidence type="ECO:0000256" key="3">
    <source>
        <dbReference type="PROSITE-ProRule" id="PRU00192"/>
    </source>
</evidence>
<dbReference type="CDD" id="cd11879">
    <property type="entry name" value="SH3_Bem1p_2"/>
    <property type="match status" value="1"/>
</dbReference>
<evidence type="ECO:0000256" key="1">
    <source>
        <dbReference type="ARBA" id="ARBA00022443"/>
    </source>
</evidence>
<dbReference type="Pfam" id="PF00564">
    <property type="entry name" value="PB1"/>
    <property type="match status" value="1"/>
</dbReference>
<proteinExistence type="predicted"/>
<dbReference type="PROSITE" id="PS51745">
    <property type="entry name" value="PB1"/>
    <property type="match status" value="1"/>
</dbReference>
<dbReference type="InterPro" id="IPR035550">
    <property type="entry name" value="Bem1/Scd2_PX"/>
</dbReference>
<feature type="region of interest" description="Disordered" evidence="4">
    <location>
        <begin position="40"/>
        <end position="60"/>
    </location>
</feature>
<dbReference type="InterPro" id="IPR045107">
    <property type="entry name" value="SAC3/GANP/THP3"/>
</dbReference>
<evidence type="ECO:0000313" key="9">
    <source>
        <dbReference type="EMBL" id="RLL95330.1"/>
    </source>
</evidence>
<dbReference type="Pfam" id="PF00787">
    <property type="entry name" value="PX"/>
    <property type="match status" value="1"/>
</dbReference>
<dbReference type="CDD" id="cd06890">
    <property type="entry name" value="PX_Bem1p"/>
    <property type="match status" value="1"/>
</dbReference>
<dbReference type="FunFam" id="2.30.30.40:FF:000093">
    <property type="entry name" value="Protein kinase activator Bem1"/>
    <property type="match status" value="1"/>
</dbReference>
<feature type="compositionally biased region" description="Basic and acidic residues" evidence="4">
    <location>
        <begin position="194"/>
        <end position="224"/>
    </location>
</feature>
<dbReference type="Proteomes" id="UP000215289">
    <property type="component" value="Unassembled WGS sequence"/>
</dbReference>
<evidence type="ECO:0008006" key="11">
    <source>
        <dbReference type="Google" id="ProtNLM"/>
    </source>
</evidence>
<dbReference type="FunFam" id="2.30.30.40:FF:000184">
    <property type="entry name" value="Protein kinase activator Bem1"/>
    <property type="match status" value="1"/>
</dbReference>
<dbReference type="Pfam" id="PF03399">
    <property type="entry name" value="SAC3_GANP"/>
    <property type="match status" value="1"/>
</dbReference>
<dbReference type="SUPFAM" id="SSF64268">
    <property type="entry name" value="PX domain"/>
    <property type="match status" value="1"/>
</dbReference>
<dbReference type="OrthoDB" id="548867at2759"/>
<dbReference type="SMART" id="SM00666">
    <property type="entry name" value="PB1"/>
    <property type="match status" value="1"/>
</dbReference>
<dbReference type="GO" id="GO:0060090">
    <property type="term" value="F:molecular adaptor activity"/>
    <property type="evidence" value="ECO:0007669"/>
    <property type="project" value="UniProtKB-ARBA"/>
</dbReference>
<dbReference type="FunFam" id="3.30.1520.10:FF:000041">
    <property type="entry name" value="Protein kinase activator Bem1"/>
    <property type="match status" value="1"/>
</dbReference>
<dbReference type="InterPro" id="IPR000717">
    <property type="entry name" value="PCI_dom"/>
</dbReference>
<dbReference type="GO" id="GO:0035091">
    <property type="term" value="F:phosphatidylinositol binding"/>
    <property type="evidence" value="ECO:0007669"/>
    <property type="project" value="InterPro"/>
</dbReference>
<keyword evidence="2" id="KW-0677">Repeat</keyword>
<feature type="region of interest" description="Disordered" evidence="4">
    <location>
        <begin position="1153"/>
        <end position="1174"/>
    </location>
</feature>
<comment type="caution">
    <text evidence="9">The sequence shown here is derived from an EMBL/GenBank/DDBJ whole genome shotgun (WGS) entry which is preliminary data.</text>
</comment>
<feature type="compositionally biased region" description="Polar residues" evidence="4">
    <location>
        <begin position="1155"/>
        <end position="1167"/>
    </location>
</feature>
<evidence type="ECO:0000313" key="10">
    <source>
        <dbReference type="Proteomes" id="UP000215289"/>
    </source>
</evidence>
<name>A0A397I4X4_9EURO</name>
<feature type="domain" description="PX" evidence="6">
    <location>
        <begin position="1195"/>
        <end position="1315"/>
    </location>
</feature>
<reference evidence="9 10" key="1">
    <citation type="submission" date="2018-08" db="EMBL/GenBank/DDBJ databases">
        <title>Draft genome sequences of two Aspergillus turcosus clinical strains isolated from bronchoalveolar lavage fluid: one azole-susceptible and the other azole-resistant.</title>
        <authorList>
            <person name="Parent-Michaud M."/>
            <person name="Dufresne P.J."/>
            <person name="Fournier E."/>
            <person name="Martineau C."/>
            <person name="Moreira S."/>
            <person name="Perkins V."/>
            <person name="De Repentigny L."/>
            <person name="Dufresne S.F."/>
        </authorList>
    </citation>
    <scope>NUCLEOTIDE SEQUENCE [LARGE SCALE GENOMIC DNA]</scope>
    <source>
        <strain evidence="9">HMR AF 1038</strain>
    </source>
</reference>
<dbReference type="CDD" id="cd11878">
    <property type="entry name" value="SH3_Bem1p_1"/>
    <property type="match status" value="1"/>
</dbReference>
<dbReference type="Gene3D" id="3.30.1520.10">
    <property type="entry name" value="Phox-like domain"/>
    <property type="match status" value="1"/>
</dbReference>
<dbReference type="InterPro" id="IPR001452">
    <property type="entry name" value="SH3_domain"/>
</dbReference>
<accession>A0A397I4X4</accession>
<feature type="compositionally biased region" description="Low complexity" evidence="4">
    <location>
        <begin position="41"/>
        <end position="57"/>
    </location>
</feature>
<evidence type="ECO:0000259" key="6">
    <source>
        <dbReference type="PROSITE" id="PS50195"/>
    </source>
</evidence>
<dbReference type="PANTHER" id="PTHR12436:SF4">
    <property type="entry name" value="LEUKOCYTE RECEPTOR CLUSTER MEMBER 8"/>
    <property type="match status" value="1"/>
</dbReference>
<feature type="domain" description="PCI" evidence="7">
    <location>
        <begin position="333"/>
        <end position="502"/>
    </location>
</feature>
<evidence type="ECO:0000259" key="8">
    <source>
        <dbReference type="PROSITE" id="PS51745"/>
    </source>
</evidence>
<organism evidence="9 10">
    <name type="scientific">Aspergillus turcosus</name>
    <dbReference type="NCBI Taxonomy" id="1245748"/>
    <lineage>
        <taxon>Eukaryota</taxon>
        <taxon>Fungi</taxon>
        <taxon>Dikarya</taxon>
        <taxon>Ascomycota</taxon>
        <taxon>Pezizomycotina</taxon>
        <taxon>Eurotiomycetes</taxon>
        <taxon>Eurotiomycetidae</taxon>
        <taxon>Eurotiales</taxon>
        <taxon>Aspergillaceae</taxon>
        <taxon>Aspergillus</taxon>
        <taxon>Aspergillus subgen. Fumigati</taxon>
    </lineage>
</organism>
<sequence>MSSGIPPWRATASATATSPHFPAHATPAYIPVQARRSFAHTSTTTMAPQPQPTTTQAPRKRVEWPAPLRSYVQRSFAPENQIPGVNRQEMEVKLKTVITEAAEKNQLEQINWDALPLPQVMIQNERNQILTNPAVSGWSASFLTAAQKPDTVTEDGSRKRKSAEYQYGDKDSCPPWRQTNNNHAFGDRSTYPSADKRQRVDHKNPSKSKANLELRRKRFEEPRARYGSSPSSSRGESPAPSANQGPVVGRCQELEKNYFRLTSAPNPDTVRPLHVLHKTLDLLKKKWKKDNNYGYICDQFKSLRQDLTVQHIRNEFTVSVYEIHARIALEKGDLGEYNQCQTQLRALYAQNLGGHPTEFKAYRILYFIHTRNWTAMNDALADLTAADKRDPAVKHALDVRSALALGNYHRFFQLYLDTPNMGAYLMDMFVDRERLSALAAICKAYKPDVKIRFITEELGFESDEQSARFILDHASEDLLQEKDGSVRLLTSGRAAQLFEAAKSEAHRVSRDARGAVMRLEAMSHYLLTMAALSRNAPYGQLRLCGFWVGLLDQALDGQDSSVLHELQSLQHLETILLYHPQNPFPRFKFTWRLPQFKNLHPACIPGAEAPRTQLEAGLDNDFLCMVISEFRSRRQQLEQPALQLESLHLGIGTMPWSNPRFEPTADYLDGLTDLSHLTSLRLDNMHYLPPEPEGPVVPYESIDPTLFKRAINLKRISVERFGPDILRLVQLLQDVQAPLKLDALDVLEYGNTLQPDDPTEPFEFRPVAWDDSEERLKKSRELLTHFVARYRCPSLSAQSPYPSSSLAISGSFLVRWHEPKHLHHMSEEEKERLFQEDRELDREQEKSRISLVHELFSYHLQLREDRAEMSPLQYIAINRDVYARHWTDASDEGLYRLNDGSSIIRLSRDEARTVIKALYDYQPEPGNTQELAFSKGDFFHVISREDDSDWYEACNPLIPSARGLVPVSFFEVIGKNERDSGGSVDLHKKKESHDSGFSDRGPAQFPSPDHTPTQLHHPPAAPRMSTLGKPSSAMVYGIVQYDFQAERPDELDAKAGEAIIVIAQSNPEWFVAKPIGRLGGPGLIPVSFIELRDMQTGQAVTDPLEAVKRAGVPKVEEWKKMTAEYKNSSITLGKIDSAASTMQSVTSGVEKMSMGRNSAGHTSQNGNAYGYHNRNASKASLPQHLSQPPMQNHHQPLVAPVAASIPRYCFDNDKYWYIIEAKMEDGRCWELSRYYHDFYDFQIALLTQFEEEAGNRGKPRTLPFMPGPVTHVTDAISNGRRQNLDEYIKKLLSMPPHISRCQLVRQLFAPRPGDFEIDPSAFGEDARYSGGSHHSSTQEASRSASRQSSQAQMSSHSDRTSHQRSQPSVSHPADRPAPMNRQASSLTQVSTASSGGAMKVKVFFQDDLIAIRVPSDISFQQLREKLLDRLKVNEEIVVQYKDEPSGTCMDLNNDSDLDTAIQRNSKLTLYVGLA</sequence>
<dbReference type="Pfam" id="PF00018">
    <property type="entry name" value="SH3_1"/>
    <property type="match status" value="2"/>
</dbReference>
<dbReference type="SMART" id="SM00326">
    <property type="entry name" value="SH3"/>
    <property type="match status" value="2"/>
</dbReference>
<dbReference type="STRING" id="1245748.A0A397I4X4"/>
<dbReference type="PROSITE" id="PS50250">
    <property type="entry name" value="PCI"/>
    <property type="match status" value="1"/>
</dbReference>
<feature type="domain" description="SH3" evidence="5">
    <location>
        <begin position="910"/>
        <end position="975"/>
    </location>
</feature>
<feature type="compositionally biased region" description="Polar residues" evidence="4">
    <location>
        <begin position="1381"/>
        <end position="1391"/>
    </location>
</feature>
<dbReference type="GO" id="GO:1902494">
    <property type="term" value="C:catalytic complex"/>
    <property type="evidence" value="ECO:0007669"/>
    <property type="project" value="UniProtKB-ARBA"/>
</dbReference>
<dbReference type="SMART" id="SM00312">
    <property type="entry name" value="PX"/>
    <property type="match status" value="1"/>
</dbReference>
<dbReference type="Gene3D" id="3.10.20.90">
    <property type="entry name" value="Phosphatidylinositol 3-kinase Catalytic Subunit, Chain A, domain 1"/>
    <property type="match status" value="1"/>
</dbReference>
<dbReference type="Gene3D" id="1.25.40.990">
    <property type="match status" value="1"/>
</dbReference>
<dbReference type="EMBL" id="NIDN02000157">
    <property type="protein sequence ID" value="RLL95330.1"/>
    <property type="molecule type" value="Genomic_DNA"/>
</dbReference>
<feature type="region of interest" description="Disordered" evidence="4">
    <location>
        <begin position="148"/>
        <end position="247"/>
    </location>
</feature>
<dbReference type="FunFam" id="1.25.40.990:FF:000006">
    <property type="entry name" value="Putative SAC3/GANP domain protein"/>
    <property type="match status" value="1"/>
</dbReference>
<feature type="compositionally biased region" description="Low complexity" evidence="4">
    <location>
        <begin position="1335"/>
        <end position="1355"/>
    </location>
</feature>
<feature type="region of interest" description="Disordered" evidence="4">
    <location>
        <begin position="1"/>
        <end position="24"/>
    </location>
</feature>
<dbReference type="GO" id="GO:0005938">
    <property type="term" value="C:cell cortex"/>
    <property type="evidence" value="ECO:0007669"/>
    <property type="project" value="UniProtKB-ARBA"/>
</dbReference>
<dbReference type="PROSITE" id="PS50002">
    <property type="entry name" value="SH3"/>
    <property type="match status" value="2"/>
</dbReference>
<dbReference type="Gene3D" id="2.30.30.40">
    <property type="entry name" value="SH3 Domains"/>
    <property type="match status" value="2"/>
</dbReference>
<dbReference type="InterPro" id="IPR036871">
    <property type="entry name" value="PX_dom_sf"/>
</dbReference>